<evidence type="ECO:0000313" key="3">
    <source>
        <dbReference type="EMBL" id="EKN67195.1"/>
    </source>
</evidence>
<evidence type="ECO:0000313" key="4">
    <source>
        <dbReference type="Proteomes" id="UP000006315"/>
    </source>
</evidence>
<evidence type="ECO:0000259" key="2">
    <source>
        <dbReference type="Pfam" id="PF14285"/>
    </source>
</evidence>
<dbReference type="InterPro" id="IPR025377">
    <property type="entry name" value="DUF4367"/>
</dbReference>
<dbReference type="Proteomes" id="UP000006315">
    <property type="component" value="Unassembled WGS sequence"/>
</dbReference>
<dbReference type="Pfam" id="PF14285">
    <property type="entry name" value="DUF4367"/>
    <property type="match status" value="1"/>
</dbReference>
<keyword evidence="4" id="KW-1185">Reference proteome</keyword>
<name>K6C7T3_SCHAZ</name>
<feature type="domain" description="DUF4367" evidence="2">
    <location>
        <begin position="60"/>
        <end position="181"/>
    </location>
</feature>
<protein>
    <recommendedName>
        <fullName evidence="2">DUF4367 domain-containing protein</fullName>
    </recommendedName>
</protein>
<proteinExistence type="predicted"/>
<sequence length="182" mass="21025">MGILNKNSQTGDICLIKYIWYILLTLFILSLPLPTQAEIMYNLDSLTISEIKDRVHFKVFTPRNVPEDWTLEIKTYPFGEEDFISKIRLHYMDSNDTYMIIGIEERRAATIKMEKLKPSAEKLDINGNVGYFQPWVNSGEKVGKGKIITGGILSWRQEGTLIKMDSSILKKEEMLEIARSMR</sequence>
<comment type="caution">
    <text evidence="3">The sequence shown here is derived from an EMBL/GenBank/DDBJ whole genome shotgun (WGS) entry which is preliminary data.</text>
</comment>
<reference evidence="3 4" key="1">
    <citation type="journal article" date="2012" name="Front. Microbiol.">
        <title>Redundancy and modularity in membrane-associated dissimilatory nitrate reduction in Bacillus.</title>
        <authorList>
            <person name="Heylen K."/>
            <person name="Keltjens J."/>
        </authorList>
    </citation>
    <scope>NUCLEOTIDE SEQUENCE [LARGE SCALE GENOMIC DNA]</scope>
    <source>
        <strain evidence="3 4">LMG 9581</strain>
    </source>
</reference>
<dbReference type="EMBL" id="AJLR01000049">
    <property type="protein sequence ID" value="EKN67195.1"/>
    <property type="molecule type" value="Genomic_DNA"/>
</dbReference>
<dbReference type="PATRIC" id="fig|1131731.3.peg.2035"/>
<accession>K6C7T3</accession>
<feature type="transmembrane region" description="Helical" evidence="1">
    <location>
        <begin position="15"/>
        <end position="33"/>
    </location>
</feature>
<keyword evidence="1" id="KW-0812">Transmembrane</keyword>
<dbReference type="AlphaFoldDB" id="K6C7T3"/>
<keyword evidence="1" id="KW-0472">Membrane</keyword>
<evidence type="ECO:0000256" key="1">
    <source>
        <dbReference type="SAM" id="Phobius"/>
    </source>
</evidence>
<gene>
    <name evidence="3" type="ORF">BAZO_09726</name>
</gene>
<keyword evidence="1" id="KW-1133">Transmembrane helix</keyword>
<organism evidence="3 4">
    <name type="scientific">Schinkia azotoformans LMG 9581</name>
    <dbReference type="NCBI Taxonomy" id="1131731"/>
    <lineage>
        <taxon>Bacteria</taxon>
        <taxon>Bacillati</taxon>
        <taxon>Bacillota</taxon>
        <taxon>Bacilli</taxon>
        <taxon>Bacillales</taxon>
        <taxon>Bacillaceae</taxon>
        <taxon>Calidifontibacillus/Schinkia group</taxon>
        <taxon>Schinkia</taxon>
    </lineage>
</organism>